<dbReference type="RefSeq" id="WP_057545503.1">
    <property type="nucleotide sequence ID" value="NZ_CDNJ01000014.1"/>
</dbReference>
<dbReference type="Pfam" id="PF00534">
    <property type="entry name" value="Glycos_transf_1"/>
    <property type="match status" value="1"/>
</dbReference>
<protein>
    <submittedName>
        <fullName evidence="3">Glycosyltransferase</fullName>
    </submittedName>
</protein>
<evidence type="ECO:0000256" key="1">
    <source>
        <dbReference type="ARBA" id="ARBA00022679"/>
    </source>
</evidence>
<sequence>MKKKRILMILNYFYPDVASTGQLMTELCEELQDDFDITVIAGFPNYTGNIPQQYNGKRIVKEKYKDIDILRVRVPEFDKTNKSSRIKYILAYFFNSILAIMKSGKQDIVYSISQPPILGGILGVIGKASKRAKLIYNIQDFNPEQIEAVGYSKNKFIIEAARSLDKFSCRLSNKVLVVGRDMQKTLKNRFNDKNVPDSMVINNWTNEKSIYPLEKDHPRVQEFMKKYNLQDKFVFMYSGNIGLYYDLENIIKVIGQFKDNKDVVFAFVGEGAVKQQLVDYSNDNKVRNIRFIPYQDKEDLIYSLNAADAHIVTNAKGIKGVSVPSKVYGVMATGKSIWAVLEEESEARTLIEECGCGVTCAPEEYDEMKKMIDKLISLDKDELKAMGMRGRKHIEQGYTKEASTNKYKELLKSI</sequence>
<dbReference type="SUPFAM" id="SSF53756">
    <property type="entry name" value="UDP-Glycosyltransferase/glycogen phosphorylase"/>
    <property type="match status" value="1"/>
</dbReference>
<proteinExistence type="predicted"/>
<dbReference type="PANTHER" id="PTHR46401">
    <property type="entry name" value="GLYCOSYLTRANSFERASE WBBK-RELATED"/>
    <property type="match status" value="1"/>
</dbReference>
<dbReference type="InterPro" id="IPR001296">
    <property type="entry name" value="Glyco_trans_1"/>
</dbReference>
<keyword evidence="4" id="KW-1185">Reference proteome</keyword>
<dbReference type="EMBL" id="LN679998">
    <property type="protein sequence ID" value="CEJ74649.1"/>
    <property type="molecule type" value="Genomic_DNA"/>
</dbReference>
<reference evidence="3 4" key="1">
    <citation type="submission" date="2014-11" db="EMBL/GenBank/DDBJ databases">
        <authorList>
            <person name="Aslett M.A."/>
            <person name="De Silva N."/>
        </authorList>
    </citation>
    <scope>NUCLEOTIDE SEQUENCE [LARGE SCALE GENOMIC DNA]</scope>
    <source>
        <strain evidence="3 4">ATCC9714</strain>
    </source>
</reference>
<dbReference type="Gene3D" id="3.40.50.2000">
    <property type="entry name" value="Glycogen Phosphorylase B"/>
    <property type="match status" value="2"/>
</dbReference>
<gene>
    <name evidence="3" type="ORF">ATCC9714_25371</name>
</gene>
<accession>A0ABM9RRG6</accession>
<keyword evidence="1" id="KW-0808">Transferase</keyword>
<evidence type="ECO:0000313" key="3">
    <source>
        <dbReference type="EMBL" id="CEJ74649.1"/>
    </source>
</evidence>
<dbReference type="Proteomes" id="UP000032811">
    <property type="component" value="Chromosome 1"/>
</dbReference>
<dbReference type="CDD" id="cd03794">
    <property type="entry name" value="GT4_WbuB-like"/>
    <property type="match status" value="1"/>
</dbReference>
<name>A0ABM9RRG6_PARSO</name>
<organism evidence="3 4">
    <name type="scientific">Paraclostridium sordellii</name>
    <name type="common">Clostridium sordellii</name>
    <dbReference type="NCBI Taxonomy" id="1505"/>
    <lineage>
        <taxon>Bacteria</taxon>
        <taxon>Bacillati</taxon>
        <taxon>Bacillota</taxon>
        <taxon>Clostridia</taxon>
        <taxon>Peptostreptococcales</taxon>
        <taxon>Peptostreptococcaceae</taxon>
        <taxon>Paraclostridium</taxon>
    </lineage>
</organism>
<evidence type="ECO:0000313" key="4">
    <source>
        <dbReference type="Proteomes" id="UP000032811"/>
    </source>
</evidence>
<dbReference type="PANTHER" id="PTHR46401:SF2">
    <property type="entry name" value="GLYCOSYLTRANSFERASE WBBK-RELATED"/>
    <property type="match status" value="1"/>
</dbReference>
<evidence type="ECO:0000259" key="2">
    <source>
        <dbReference type="Pfam" id="PF00534"/>
    </source>
</evidence>
<dbReference type="GeneID" id="97538363"/>
<feature type="domain" description="Glycosyl transferase family 1" evidence="2">
    <location>
        <begin position="222"/>
        <end position="392"/>
    </location>
</feature>